<dbReference type="SUPFAM" id="SSF56601">
    <property type="entry name" value="beta-lactamase/transpeptidase-like"/>
    <property type="match status" value="1"/>
</dbReference>
<dbReference type="GO" id="GO:0016787">
    <property type="term" value="F:hydrolase activity"/>
    <property type="evidence" value="ECO:0007669"/>
    <property type="project" value="UniProtKB-KW"/>
</dbReference>
<keyword evidence="2" id="KW-0378">Hydrolase</keyword>
<dbReference type="Gene3D" id="3.40.710.10">
    <property type="entry name" value="DD-peptidase/beta-lactamase superfamily"/>
    <property type="match status" value="1"/>
</dbReference>
<gene>
    <name evidence="2" type="ORF">D0C36_20595</name>
</gene>
<keyword evidence="3" id="KW-1185">Reference proteome</keyword>
<protein>
    <submittedName>
        <fullName evidence="2">Class A beta-lactamase-related serine hydrolase</fullName>
    </submittedName>
</protein>
<organism evidence="2 3">
    <name type="scientific">Mucilaginibacter conchicola</name>
    <dbReference type="NCBI Taxonomy" id="2303333"/>
    <lineage>
        <taxon>Bacteria</taxon>
        <taxon>Pseudomonadati</taxon>
        <taxon>Bacteroidota</taxon>
        <taxon>Sphingobacteriia</taxon>
        <taxon>Sphingobacteriales</taxon>
        <taxon>Sphingobacteriaceae</taxon>
        <taxon>Mucilaginibacter</taxon>
    </lineage>
</organism>
<sequence>MHAIYSFRHKIILLNNVKSICPVKRSRKILFLFITLLLIVIQYSCRSVTALNGKKVSAYDIDHFIKKQVDTFRLPSVSIAFIDDGKIVYHNEFGYSNLKNKSKADRNSIYEACSMSKPVFAYFIMKMKERGIINIDTPLYKYLPYPEIEYDGRNKLITARMLLSHTSGLPNWHEYEPADSALHVAKGAQYLKFNPGTAYNYSGEGYQYLVNVIAHLLHTDLKSLSDTVDKEVCKPLGMKHAYFGWNKYVAQHKVTGYRQNEGDGSNKPGKLKKFEEFSAAGGLHTNAIDYANFIIALMDEKGLSKKSFKEMFEPQIKVPDSDEADDWGLGLAIKKTNYGIRYMHSGNNGDFTGYFVMYKDLKRGFVFLTNCNRAGDLFDALMPLFENGG</sequence>
<evidence type="ECO:0000313" key="2">
    <source>
        <dbReference type="EMBL" id="RFZ91327.1"/>
    </source>
</evidence>
<dbReference type="InterPro" id="IPR012338">
    <property type="entry name" value="Beta-lactam/transpept-like"/>
</dbReference>
<evidence type="ECO:0000313" key="3">
    <source>
        <dbReference type="Proteomes" id="UP000264217"/>
    </source>
</evidence>
<accession>A0A372NRV1</accession>
<dbReference type="InterPro" id="IPR050789">
    <property type="entry name" value="Diverse_Enzym_Activities"/>
</dbReference>
<feature type="domain" description="Beta-lactamase-related" evidence="1">
    <location>
        <begin position="62"/>
        <end position="374"/>
    </location>
</feature>
<evidence type="ECO:0000259" key="1">
    <source>
        <dbReference type="Pfam" id="PF00144"/>
    </source>
</evidence>
<dbReference type="InterPro" id="IPR001466">
    <property type="entry name" value="Beta-lactam-related"/>
</dbReference>
<dbReference type="PANTHER" id="PTHR43283:SF18">
    <property type="match status" value="1"/>
</dbReference>
<proteinExistence type="predicted"/>
<dbReference type="EMBL" id="QWDC01000003">
    <property type="protein sequence ID" value="RFZ91327.1"/>
    <property type="molecule type" value="Genomic_DNA"/>
</dbReference>
<dbReference type="Pfam" id="PF00144">
    <property type="entry name" value="Beta-lactamase"/>
    <property type="match status" value="1"/>
</dbReference>
<dbReference type="AlphaFoldDB" id="A0A372NRV1"/>
<reference evidence="2 3" key="1">
    <citation type="submission" date="2018-08" db="EMBL/GenBank/DDBJ databases">
        <title>Mucilaginibacter sp. MYSH2.</title>
        <authorList>
            <person name="Seo T."/>
        </authorList>
    </citation>
    <scope>NUCLEOTIDE SEQUENCE [LARGE SCALE GENOMIC DNA]</scope>
    <source>
        <strain evidence="2 3">MYSH2</strain>
    </source>
</reference>
<dbReference type="Proteomes" id="UP000264217">
    <property type="component" value="Unassembled WGS sequence"/>
</dbReference>
<dbReference type="PANTHER" id="PTHR43283">
    <property type="entry name" value="BETA-LACTAMASE-RELATED"/>
    <property type="match status" value="1"/>
</dbReference>
<comment type="caution">
    <text evidence="2">The sequence shown here is derived from an EMBL/GenBank/DDBJ whole genome shotgun (WGS) entry which is preliminary data.</text>
</comment>
<name>A0A372NRV1_9SPHI</name>